<sequence length="152" mass="15697">MSRLRFTELAAAPTAPSGSKGEVWLKDDQTVHLEDKNSVDHEFAFVGPTHMGAAESITIAVGVAAATGLSGNLVIDTAGGASSDALDKITGFATGDVVVVRAANDARSVVVTNGSFMRIGSDFTLNNAYDNIVLLNIGSDVFIQTGRNNNGA</sequence>
<name>A0A6M3KXG7_9ZZZZ</name>
<organism evidence="1">
    <name type="scientific">viral metagenome</name>
    <dbReference type="NCBI Taxonomy" id="1070528"/>
    <lineage>
        <taxon>unclassified sequences</taxon>
        <taxon>metagenomes</taxon>
        <taxon>organismal metagenomes</taxon>
    </lineage>
</organism>
<dbReference type="AlphaFoldDB" id="A0A6M3KXG7"/>
<reference evidence="1" key="1">
    <citation type="submission" date="2020-03" db="EMBL/GenBank/DDBJ databases">
        <title>The deep terrestrial virosphere.</title>
        <authorList>
            <person name="Holmfeldt K."/>
            <person name="Nilsson E."/>
            <person name="Simone D."/>
            <person name="Lopez-Fernandez M."/>
            <person name="Wu X."/>
            <person name="de Brujin I."/>
            <person name="Lundin D."/>
            <person name="Andersson A."/>
            <person name="Bertilsson S."/>
            <person name="Dopson M."/>
        </authorList>
    </citation>
    <scope>NUCLEOTIDE SEQUENCE</scope>
    <source>
        <strain evidence="1">MM415B03153</strain>
    </source>
</reference>
<evidence type="ECO:0000313" key="1">
    <source>
        <dbReference type="EMBL" id="QJA86630.1"/>
    </source>
</evidence>
<accession>A0A6M3KXG7</accession>
<protein>
    <submittedName>
        <fullName evidence="1">Uncharacterized protein</fullName>
    </submittedName>
</protein>
<proteinExistence type="predicted"/>
<gene>
    <name evidence="1" type="ORF">MM415B03153_0008</name>
</gene>
<dbReference type="EMBL" id="MT142648">
    <property type="protein sequence ID" value="QJA86630.1"/>
    <property type="molecule type" value="Genomic_DNA"/>
</dbReference>